<dbReference type="EMBL" id="FOHU01000021">
    <property type="protein sequence ID" value="SET70072.1"/>
    <property type="molecule type" value="Genomic_DNA"/>
</dbReference>
<evidence type="ECO:0000313" key="1">
    <source>
        <dbReference type="EMBL" id="SET70072.1"/>
    </source>
</evidence>
<keyword evidence="2" id="KW-1185">Reference proteome</keyword>
<dbReference type="STRING" id="426128.SAMN05660297_03189"/>
<reference evidence="1 2" key="1">
    <citation type="submission" date="2016-10" db="EMBL/GenBank/DDBJ databases">
        <authorList>
            <person name="de Groot N.N."/>
        </authorList>
    </citation>
    <scope>NUCLEOTIDE SEQUENCE [LARGE SCALE GENOMIC DNA]</scope>
    <source>
        <strain evidence="1 2">DSM 18979</strain>
    </source>
</reference>
<accession>A0A1I0GGM7</accession>
<name>A0A1I0GGM7_9FIRM</name>
<gene>
    <name evidence="1" type="ORF">SAMN05660297_03189</name>
</gene>
<dbReference type="Proteomes" id="UP000199568">
    <property type="component" value="Unassembled WGS sequence"/>
</dbReference>
<dbReference type="RefSeq" id="WP_170834857.1">
    <property type="nucleotide sequence ID" value="NZ_FOHU01000021.1"/>
</dbReference>
<protein>
    <submittedName>
        <fullName evidence="1">Uncharacterized protein</fullName>
    </submittedName>
</protein>
<proteinExistence type="predicted"/>
<dbReference type="AlphaFoldDB" id="A0A1I0GGM7"/>
<organism evidence="1 2">
    <name type="scientific">Natronincola peptidivorans</name>
    <dbReference type="NCBI Taxonomy" id="426128"/>
    <lineage>
        <taxon>Bacteria</taxon>
        <taxon>Bacillati</taxon>
        <taxon>Bacillota</taxon>
        <taxon>Clostridia</taxon>
        <taxon>Peptostreptococcales</taxon>
        <taxon>Natronincolaceae</taxon>
        <taxon>Natronincola</taxon>
    </lineage>
</organism>
<sequence>MEYVFYEEYTAFLEQFRPVTFALAAMMDVDATTYARDTDTIAEDIKKFEELLNGGIIT</sequence>
<evidence type="ECO:0000313" key="2">
    <source>
        <dbReference type="Proteomes" id="UP000199568"/>
    </source>
</evidence>